<sequence>MLTYIERREKTDKALIETLVESMGVLPDLRLFSSLETLFTEKVAVDYTSLLGGEPYDATPKELIHHWKESLCGFDATRHKLENIVVELKGQDATVKADATATYFLHEHIWEGKGRYIFGCRYTADGWKVSSLQFNFESEKGTRDILEKARELVEKKGKCNMSE</sequence>
<dbReference type="Proteomes" id="UP001568358">
    <property type="component" value="Unassembled WGS sequence"/>
</dbReference>
<dbReference type="Pfam" id="PF13577">
    <property type="entry name" value="SnoaL_4"/>
    <property type="match status" value="1"/>
</dbReference>
<gene>
    <name evidence="2" type="ORF">AB2Z07_05780</name>
</gene>
<dbReference type="RefSeq" id="WP_051177330.1">
    <property type="nucleotide sequence ID" value="NZ_CP192217.1"/>
</dbReference>
<feature type="domain" description="SnoaL-like" evidence="1">
    <location>
        <begin position="11"/>
        <end position="132"/>
    </location>
</feature>
<evidence type="ECO:0000259" key="1">
    <source>
        <dbReference type="Pfam" id="PF13577"/>
    </source>
</evidence>
<comment type="caution">
    <text evidence="2">The sequence shown here is derived from an EMBL/GenBank/DDBJ whole genome shotgun (WGS) entry which is preliminary data.</text>
</comment>
<accession>A0ABV4JQK9</accession>
<keyword evidence="3" id="KW-1185">Reference proteome</keyword>
<dbReference type="InterPro" id="IPR032710">
    <property type="entry name" value="NTF2-like_dom_sf"/>
</dbReference>
<dbReference type="Gene3D" id="3.10.450.50">
    <property type="match status" value="1"/>
</dbReference>
<reference evidence="2 3" key="1">
    <citation type="submission" date="2024-07" db="EMBL/GenBank/DDBJ databases">
        <title>Active virus-host system and metabolic interactions in a Lokiarchaeon culture.</title>
        <authorList>
            <person name="Ponce Toledo R.I."/>
            <person name="Rodrigues Oliveira T."/>
            <person name="Schleper C."/>
        </authorList>
    </citation>
    <scope>NUCLEOTIDE SEQUENCE [LARGE SCALE GENOMIC DNA]</scope>
    <source>
        <strain evidence="2 3">B35</strain>
    </source>
</reference>
<evidence type="ECO:0000313" key="2">
    <source>
        <dbReference type="EMBL" id="MEZ6853043.1"/>
    </source>
</evidence>
<dbReference type="InterPro" id="IPR037401">
    <property type="entry name" value="SnoaL-like"/>
</dbReference>
<name>A0ABV4JQK9_9BACT</name>
<proteinExistence type="predicted"/>
<protein>
    <submittedName>
        <fullName evidence="2">Nuclear transport factor 2 family protein</fullName>
    </submittedName>
</protein>
<dbReference type="EMBL" id="JBFSOO010000003">
    <property type="protein sequence ID" value="MEZ6853043.1"/>
    <property type="molecule type" value="Genomic_DNA"/>
</dbReference>
<evidence type="ECO:0000313" key="3">
    <source>
        <dbReference type="Proteomes" id="UP001568358"/>
    </source>
</evidence>
<dbReference type="SUPFAM" id="SSF54427">
    <property type="entry name" value="NTF2-like"/>
    <property type="match status" value="1"/>
</dbReference>
<organism evidence="2 3">
    <name type="scientific">Halodesulfovibrio aestuarii</name>
    <dbReference type="NCBI Taxonomy" id="126333"/>
    <lineage>
        <taxon>Bacteria</taxon>
        <taxon>Pseudomonadati</taxon>
        <taxon>Thermodesulfobacteriota</taxon>
        <taxon>Desulfovibrionia</taxon>
        <taxon>Desulfovibrionales</taxon>
        <taxon>Desulfovibrionaceae</taxon>
        <taxon>Halodesulfovibrio</taxon>
    </lineage>
</organism>